<feature type="compositionally biased region" description="Basic and acidic residues" evidence="1">
    <location>
        <begin position="71"/>
        <end position="80"/>
    </location>
</feature>
<feature type="compositionally biased region" description="Polar residues" evidence="1">
    <location>
        <begin position="412"/>
        <end position="438"/>
    </location>
</feature>
<reference evidence="3" key="1">
    <citation type="submission" date="2020-05" db="UniProtKB">
        <authorList>
            <consortium name="EnsemblMetazoa"/>
        </authorList>
    </citation>
    <scope>IDENTIFICATION</scope>
    <source>
        <strain evidence="3">BB02</strain>
    </source>
</reference>
<feature type="region of interest" description="Disordered" evidence="1">
    <location>
        <begin position="48"/>
        <end position="111"/>
    </location>
</feature>
<evidence type="ECO:0000259" key="2">
    <source>
        <dbReference type="Pfam" id="PF10505"/>
    </source>
</evidence>
<dbReference type="KEGG" id="bgt:106062854"/>
<dbReference type="GO" id="GO:0042796">
    <property type="term" value="P:snRNA transcription by RNA polymerase III"/>
    <property type="evidence" value="ECO:0007669"/>
    <property type="project" value="TreeGrafter"/>
</dbReference>
<dbReference type="GO" id="GO:0008023">
    <property type="term" value="C:transcription elongation factor complex"/>
    <property type="evidence" value="ECO:0007669"/>
    <property type="project" value="InterPro"/>
</dbReference>
<dbReference type="PANTHER" id="PTHR14633">
    <property type="entry name" value="LITTLE ELONGATION COMPLEX SUBUNIT 2"/>
    <property type="match status" value="1"/>
</dbReference>
<dbReference type="GO" id="GO:0042795">
    <property type="term" value="P:snRNA transcription by RNA polymerase II"/>
    <property type="evidence" value="ECO:0007669"/>
    <property type="project" value="TreeGrafter"/>
</dbReference>
<dbReference type="OrthoDB" id="6288737at2759"/>
<feature type="compositionally biased region" description="Basic and acidic residues" evidence="1">
    <location>
        <begin position="1209"/>
        <end position="1223"/>
    </location>
</feature>
<dbReference type="VEuPathDB" id="VectorBase:BGLAX_035314"/>
<protein>
    <recommendedName>
        <fullName evidence="2">Little elongation complex subunit 2 C-terminal domain-containing protein</fullName>
    </recommendedName>
</protein>
<accession>A0A2C9LFE4</accession>
<gene>
    <name evidence="3" type="primary">106062854</name>
</gene>
<evidence type="ECO:0000256" key="1">
    <source>
        <dbReference type="SAM" id="MobiDB-lite"/>
    </source>
</evidence>
<evidence type="ECO:0000313" key="3">
    <source>
        <dbReference type="EnsemblMetazoa" id="BGLB030490-PA"/>
    </source>
</evidence>
<dbReference type="GO" id="GO:0045945">
    <property type="term" value="P:positive regulation of transcription by RNA polymerase III"/>
    <property type="evidence" value="ECO:0007669"/>
    <property type="project" value="TreeGrafter"/>
</dbReference>
<feature type="compositionally biased region" description="Basic and acidic residues" evidence="1">
    <location>
        <begin position="48"/>
        <end position="64"/>
    </location>
</feature>
<proteinExistence type="predicted"/>
<evidence type="ECO:0000313" key="4">
    <source>
        <dbReference type="Proteomes" id="UP000076420"/>
    </source>
</evidence>
<feature type="compositionally biased region" description="Basic residues" evidence="1">
    <location>
        <begin position="1197"/>
        <end position="1208"/>
    </location>
</feature>
<feature type="region of interest" description="Disordered" evidence="1">
    <location>
        <begin position="1192"/>
        <end position="1235"/>
    </location>
</feature>
<feature type="region of interest" description="Disordered" evidence="1">
    <location>
        <begin position="412"/>
        <end position="441"/>
    </location>
</feature>
<dbReference type="STRING" id="6526.A0A2C9LFE4"/>
<sequence length="1235" mass="138424">MPPKNNKGVTFSEASYLRVVGTPSFEEEFIELVHRTLRLVEGEKEKTLPKHKDLDKPKKTELATKKNVGSKMEDLHEQVLLRRNSLSRQCKTPRKDSVSDSLSHSRDVQVEKKERNAVAKNLLNVPEDVTINQNIVETMTPEDVSIDQNTTKAMTPHDVNINQSTIELMTPKVMSPDDQNSTGAITPDVNMDQNTIEAMTPDVNMDQNTIEAMTPDVNLNEKAIEVITPTDAHFEQNTSDVQRNEKVSHSIINVQKEQNASDVQRNEKVSHSIINVQKEQNASDVQRNEKVSHSIINVSEVVNPDYVNKYQITTESITHQPSEGMSSSDGDFQINQNNSKLVTQPNEAQPNHSQSDDILCLVMPSLSDEESDDDIAVSQPTLDYWKGEVSVAGSSQVDPRKSCDLGTTMEPDSTEISDGSIANQPATQVSSLHEISQNETHDFSDQDIPIFSVKKDTPESSPMKQTAAKKNSVWADELEEQSIETTETCLGQLNDAEGFKRSELTVEEHATYLRLYNKYVKPYLYKRPPDIFGQQQIHELSTLESLQRRVVNEQAEFQKYLHKLALKHPQGYRFLKAGARHYASKKACAFRLKKDYETLFQPAAKCNISFRSRSPDAELSFCQTVLEVGVPPRIVLPDIQGGSKPVPIEHAIKKLDYNFPRSSKKLFPGFIHHEPVSSDGNMKALLIKHKIQVAMSSSVVNCLFNNHGPDYAKAWNIPVTVETYQSEGSSHKLIFLDKPLFEDDLLIRDYSTLFHKYALRVFVSQTKIRNSRNIRSIPRLAHNISAPDVSKPYDDTFDIFSSSGDSLETFGTGAVKPLPTSSSPGGMRTRAAEKQKSSTGSSSDEPKSKRAKVETQGRKSKKDAHQRLCPVSPVPDTPSFPLSTPLSPTLSSPSLSPKKQGQRVQEIPLSPVHKGGPHATANHSPAVLSPKESFSRRQSLRNFAKASNSDTPRIPSVDNGDSLLCPLDSILGQPLKQPMSSSEIPREDPSEYMGPTEDFSSLLYNLFTIGGKKILIRCRSHGVLKDSKKSRQVYLLPKLEYQSNHGFEQTTLKEVVKSWTSCYIRQKTNLLRVRINSFNSEILMYEELEPQQILGGTFNFQPKDGFQLLDTVLNHLMSLGCGKYLLSHEPGKDFCALRCQKPEGNRERQVPEAVSVNKINNDNTVPWIPIDPTLITQTHLAYGRIPATFIPKDFSNSKKKKKNKKNFKKDKDHQGKQQNDKSNGHASRNNKGKTK</sequence>
<feature type="compositionally biased region" description="Basic and acidic residues" evidence="1">
    <location>
        <begin position="93"/>
        <end position="111"/>
    </location>
</feature>
<dbReference type="AlphaFoldDB" id="A0A2C9LFE4"/>
<name>A0A2C9LFE4_BIOGL</name>
<feature type="domain" description="Little elongation complex subunit 2 C-terminal" evidence="2">
    <location>
        <begin position="1000"/>
        <end position="1190"/>
    </location>
</feature>
<feature type="region of interest" description="Disordered" evidence="1">
    <location>
        <begin position="810"/>
        <end position="938"/>
    </location>
</feature>
<organism evidence="3 4">
    <name type="scientific">Biomphalaria glabrata</name>
    <name type="common">Bloodfluke planorb</name>
    <name type="synonym">Freshwater snail</name>
    <dbReference type="NCBI Taxonomy" id="6526"/>
    <lineage>
        <taxon>Eukaryota</taxon>
        <taxon>Metazoa</taxon>
        <taxon>Spiralia</taxon>
        <taxon>Lophotrochozoa</taxon>
        <taxon>Mollusca</taxon>
        <taxon>Gastropoda</taxon>
        <taxon>Heterobranchia</taxon>
        <taxon>Euthyneura</taxon>
        <taxon>Panpulmonata</taxon>
        <taxon>Hygrophila</taxon>
        <taxon>Lymnaeoidea</taxon>
        <taxon>Planorbidae</taxon>
        <taxon>Biomphalaria</taxon>
    </lineage>
</organism>
<feature type="compositionally biased region" description="Basic and acidic residues" evidence="1">
    <location>
        <begin position="844"/>
        <end position="857"/>
    </location>
</feature>
<feature type="compositionally biased region" description="Low complexity" evidence="1">
    <location>
        <begin position="879"/>
        <end position="897"/>
    </location>
</feature>
<dbReference type="PANTHER" id="PTHR14633:SF3">
    <property type="entry name" value="LITTLE ELONGATION COMPLEX SUBUNIT 2"/>
    <property type="match status" value="1"/>
</dbReference>
<dbReference type="Proteomes" id="UP000076420">
    <property type="component" value="Unassembled WGS sequence"/>
</dbReference>
<dbReference type="EnsemblMetazoa" id="BGLB030490-RA">
    <property type="protein sequence ID" value="BGLB030490-PA"/>
    <property type="gene ID" value="BGLB030490"/>
</dbReference>
<dbReference type="VEuPathDB" id="VectorBase:BGLB030490"/>
<dbReference type="Pfam" id="PF10505">
    <property type="entry name" value="NARG2_C"/>
    <property type="match status" value="1"/>
</dbReference>
<dbReference type="InterPro" id="IPR019535">
    <property type="entry name" value="ICE2_C"/>
</dbReference>